<dbReference type="Pfam" id="PF21796">
    <property type="entry name" value="Cac1_C"/>
    <property type="match status" value="1"/>
</dbReference>
<feature type="region of interest" description="Disordered" evidence="7">
    <location>
        <begin position="64"/>
        <end position="162"/>
    </location>
</feature>
<dbReference type="Pfam" id="PF12253">
    <property type="entry name" value="CAF1A_dimeriz"/>
    <property type="match status" value="1"/>
</dbReference>
<dbReference type="GO" id="GO:0033186">
    <property type="term" value="C:CAF-1 complex"/>
    <property type="evidence" value="ECO:0007669"/>
    <property type="project" value="TreeGrafter"/>
</dbReference>
<keyword evidence="6" id="KW-0539">Nucleus</keyword>
<evidence type="ECO:0000313" key="12">
    <source>
        <dbReference type="Proteomes" id="UP001217417"/>
    </source>
</evidence>
<keyword evidence="4" id="KW-0143">Chaperone</keyword>
<evidence type="ECO:0000313" key="11">
    <source>
        <dbReference type="EMBL" id="KAJ8099782.1"/>
    </source>
</evidence>
<feature type="domain" description="Chromatin assembly factor 1 p150 subunit acidic region" evidence="8">
    <location>
        <begin position="92"/>
        <end position="210"/>
    </location>
</feature>
<dbReference type="Proteomes" id="UP001217417">
    <property type="component" value="Unassembled WGS sequence"/>
</dbReference>
<reference evidence="11" key="1">
    <citation type="submission" date="2023-03" db="EMBL/GenBank/DDBJ databases">
        <title>Near-Complete genome sequence of Lipomyces tetrasporous NRRL Y-64009, an oleaginous yeast capable of growing on lignocellulosic hydrolysates.</title>
        <authorList>
            <consortium name="Lawrence Berkeley National Laboratory"/>
            <person name="Jagtap S.S."/>
            <person name="Liu J.-J."/>
            <person name="Walukiewicz H.E."/>
            <person name="Pangilinan J."/>
            <person name="Lipzen A."/>
            <person name="Ahrendt S."/>
            <person name="Koriabine M."/>
            <person name="Cobaugh K."/>
            <person name="Salamov A."/>
            <person name="Yoshinaga Y."/>
            <person name="Ng V."/>
            <person name="Daum C."/>
            <person name="Grigoriev I.V."/>
            <person name="Slininger P.J."/>
            <person name="Dien B.S."/>
            <person name="Jin Y.-S."/>
            <person name="Rao C.V."/>
        </authorList>
    </citation>
    <scope>NUCLEOTIDE SEQUENCE</scope>
    <source>
        <strain evidence="11">NRRL Y-64009</strain>
    </source>
</reference>
<organism evidence="11 12">
    <name type="scientific">Lipomyces tetrasporus</name>
    <dbReference type="NCBI Taxonomy" id="54092"/>
    <lineage>
        <taxon>Eukaryota</taxon>
        <taxon>Fungi</taxon>
        <taxon>Dikarya</taxon>
        <taxon>Ascomycota</taxon>
        <taxon>Saccharomycotina</taxon>
        <taxon>Lipomycetes</taxon>
        <taxon>Lipomycetales</taxon>
        <taxon>Lipomycetaceae</taxon>
        <taxon>Lipomyces</taxon>
    </lineage>
</organism>
<dbReference type="EMBL" id="JARPMG010000006">
    <property type="protein sequence ID" value="KAJ8099782.1"/>
    <property type="molecule type" value="Genomic_DNA"/>
</dbReference>
<protein>
    <submittedName>
        <fullName evidence="11">Chromatin assembly factor 1 subunit A-domain-containing protein</fullName>
    </submittedName>
</protein>
<keyword evidence="2" id="KW-0235">DNA replication</keyword>
<evidence type="ECO:0000259" key="8">
    <source>
        <dbReference type="Pfam" id="PF11600"/>
    </source>
</evidence>
<evidence type="ECO:0000259" key="9">
    <source>
        <dbReference type="Pfam" id="PF12253"/>
    </source>
</evidence>
<dbReference type="GO" id="GO:0006260">
    <property type="term" value="P:DNA replication"/>
    <property type="evidence" value="ECO:0007669"/>
    <property type="project" value="UniProtKB-KW"/>
</dbReference>
<feature type="region of interest" description="Disordered" evidence="7">
    <location>
        <begin position="371"/>
        <end position="392"/>
    </location>
</feature>
<dbReference type="Pfam" id="PF11600">
    <property type="entry name" value="CAF1A_acidic"/>
    <property type="match status" value="1"/>
</dbReference>
<dbReference type="InterPro" id="IPR021644">
    <property type="entry name" value="CAF-1_p150_acidic"/>
</dbReference>
<evidence type="ECO:0000256" key="6">
    <source>
        <dbReference type="ARBA" id="ARBA00023242"/>
    </source>
</evidence>
<feature type="domain" description="Chromatin assembly factor 1 subunit A dimerization" evidence="9">
    <location>
        <begin position="324"/>
        <end position="391"/>
    </location>
</feature>
<dbReference type="PANTHER" id="PTHR15272:SF0">
    <property type="entry name" value="CHROMATIN ASSEMBLY FACTOR 1 SUBUNIT A"/>
    <property type="match status" value="1"/>
</dbReference>
<dbReference type="GO" id="GO:0006281">
    <property type="term" value="P:DNA repair"/>
    <property type="evidence" value="ECO:0007669"/>
    <property type="project" value="UniProtKB-KW"/>
</dbReference>
<dbReference type="InterPro" id="IPR022043">
    <property type="entry name" value="CAF1A_DD"/>
</dbReference>
<evidence type="ECO:0000256" key="1">
    <source>
        <dbReference type="ARBA" id="ARBA00004123"/>
    </source>
</evidence>
<keyword evidence="5" id="KW-0234">DNA repair</keyword>
<dbReference type="InterPro" id="IPR048800">
    <property type="entry name" value="Cac1-like_C"/>
</dbReference>
<keyword evidence="3" id="KW-0227">DNA damage</keyword>
<comment type="subcellular location">
    <subcellularLocation>
        <location evidence="1">Nucleus</location>
    </subcellularLocation>
</comment>
<comment type="caution">
    <text evidence="11">The sequence shown here is derived from an EMBL/GenBank/DDBJ whole genome shotgun (WGS) entry which is preliminary data.</text>
</comment>
<evidence type="ECO:0000256" key="4">
    <source>
        <dbReference type="ARBA" id="ARBA00023186"/>
    </source>
</evidence>
<feature type="non-terminal residue" evidence="11">
    <location>
        <position position="1"/>
    </location>
</feature>
<dbReference type="PANTHER" id="PTHR15272">
    <property type="entry name" value="CHROMATIN ASSEMBLY FACTOR 1 SUBUNIT A CAF-1 SUBUNIT A"/>
    <property type="match status" value="1"/>
</dbReference>
<evidence type="ECO:0000256" key="3">
    <source>
        <dbReference type="ARBA" id="ARBA00022763"/>
    </source>
</evidence>
<dbReference type="RefSeq" id="XP_056043232.1">
    <property type="nucleotide sequence ID" value="XM_056187782.1"/>
</dbReference>
<keyword evidence="12" id="KW-1185">Reference proteome</keyword>
<dbReference type="GO" id="GO:0005634">
    <property type="term" value="C:nucleus"/>
    <property type="evidence" value="ECO:0007669"/>
    <property type="project" value="UniProtKB-SubCell"/>
</dbReference>
<feature type="domain" description="Chromatin assembly factor 1 subunit Cac1-like C-terminal" evidence="10">
    <location>
        <begin position="512"/>
        <end position="567"/>
    </location>
</feature>
<dbReference type="AlphaFoldDB" id="A0AAD7QU56"/>
<evidence type="ECO:0000259" key="10">
    <source>
        <dbReference type="Pfam" id="PF21796"/>
    </source>
</evidence>
<accession>A0AAD7QU56</accession>
<gene>
    <name evidence="11" type="ORF">POJ06DRAFT_254476</name>
</gene>
<dbReference type="GeneID" id="80882948"/>
<dbReference type="GO" id="GO:0006334">
    <property type="term" value="P:nucleosome assembly"/>
    <property type="evidence" value="ECO:0007669"/>
    <property type="project" value="TreeGrafter"/>
</dbReference>
<sequence length="582" mass="65615">MLFRFVMEAPTAAPSRPHLDTEVSVGGHGCSAGPLQANTTSTNFIPATASISTAVPENVHVIDIMSSPMGDPPVRDSRSAEGAPETDDGSAETKRKRTKLTEEEKTEREDIRKKKAEELEKRRAEKAAKDAEREEKRRAKEEQKRAREEEKRKKEEELKQKDRQQLRLGSFFNKKPSPATSTTAVEMRVPEVAKKSDYEEVFLPFHVKVNATLYPVNSFRKDGAALDSTRQHLDQLIAQLRSSQSAFDAIVVPEQASSPPNFAEIMNLHPVKLRGRGKITTHTAKDVISLFNYESSTIATNNGKVDHEMSETRLRAVLQSLPRKFLRFWEDFRPPYMGTFTKTRQIPRNNPFFLDERLNYEYNSEAEWVEEDGEIGEDLEGGSNDSEDDEESAVGDFIDDEMKDFLVSEEGDRPRRSILAPLVPVAKGICWTDLNTGINDEFDGTGMQIATIHPAITLPVDPFKDYFAVTKASSFDLCTGAASKTPFQPSNANNFASTSSKALTMRISENDLKEILLKIHGSDMTQLMLIETLKREFKTISKESIRLTIKEVAKRVGDKETDKRWVIDSDVWNRYVAQNNTN</sequence>
<name>A0AAD7QU56_9ASCO</name>
<evidence type="ECO:0000256" key="5">
    <source>
        <dbReference type="ARBA" id="ARBA00023204"/>
    </source>
</evidence>
<proteinExistence type="predicted"/>
<evidence type="ECO:0000256" key="7">
    <source>
        <dbReference type="SAM" id="MobiDB-lite"/>
    </source>
</evidence>
<feature type="compositionally biased region" description="Basic and acidic residues" evidence="7">
    <location>
        <begin position="99"/>
        <end position="162"/>
    </location>
</feature>
<evidence type="ECO:0000256" key="2">
    <source>
        <dbReference type="ARBA" id="ARBA00022705"/>
    </source>
</evidence>